<sequence>MSGLMDGRVVIVTGAGRGLGRAHALAFAAEGAKVVVNDIGVGSDGSATGESPGEQVVEEIRAAGGEAVVNGDDVADWAGAENLIRTALDNFGRLDVLVNNAGFLRDRMLANMSEEEWDAVIRVHLKGHFAPMRHAISHWRAEAKAGNPVDARIINTSSGAGLMGSIGQGNYAAAKAGIATLTVQAAAEFARYGVTVNAIAPSARTRMTVGAGGEMAERMAPPEEGFDEMAPENVSPLVVWLGSTESKDVTGRVFEVEGGKVSVADGWRHGDVIDKGDRWDPKELGPVVEKLIAGSQPPTPVYGA</sequence>
<keyword evidence="2" id="KW-1185">Reference proteome</keyword>
<reference evidence="1" key="1">
    <citation type="submission" date="2022-10" db="EMBL/GenBank/DDBJ databases">
        <title>Rhodococcus ferula Z13 complete genome.</title>
        <authorList>
            <person name="Long X."/>
            <person name="Zang M."/>
        </authorList>
    </citation>
    <scope>NUCLEOTIDE SEQUENCE</scope>
    <source>
        <strain evidence="1">Z13</strain>
    </source>
</reference>
<gene>
    <name evidence="1" type="ORF">OED52_02515</name>
</gene>
<dbReference type="Proteomes" id="UP001156484">
    <property type="component" value="Chromosome"/>
</dbReference>
<accession>A0ACD4DHD7</accession>
<evidence type="ECO:0000313" key="2">
    <source>
        <dbReference type="Proteomes" id="UP001156484"/>
    </source>
</evidence>
<protein>
    <submittedName>
        <fullName evidence="1">SDR family oxidoreductase</fullName>
    </submittedName>
</protein>
<dbReference type="EMBL" id="CP107551">
    <property type="protein sequence ID" value="UYP19464.1"/>
    <property type="molecule type" value="Genomic_DNA"/>
</dbReference>
<organism evidence="1 2">
    <name type="scientific">Rhodococcus sacchari</name>
    <dbReference type="NCBI Taxonomy" id="2962047"/>
    <lineage>
        <taxon>Bacteria</taxon>
        <taxon>Bacillati</taxon>
        <taxon>Actinomycetota</taxon>
        <taxon>Actinomycetes</taxon>
        <taxon>Mycobacteriales</taxon>
        <taxon>Nocardiaceae</taxon>
        <taxon>Rhodococcus</taxon>
    </lineage>
</organism>
<evidence type="ECO:0000313" key="1">
    <source>
        <dbReference type="EMBL" id="UYP19464.1"/>
    </source>
</evidence>
<name>A0ACD4DHD7_9NOCA</name>
<proteinExistence type="predicted"/>